<dbReference type="PANTHER" id="PTHR10434:SF11">
    <property type="entry name" value="1-ACYL-SN-GLYCEROL-3-PHOSPHATE ACYLTRANSFERASE"/>
    <property type="match status" value="1"/>
</dbReference>
<reference evidence="7" key="1">
    <citation type="submission" date="2005-10" db="EMBL/GenBank/DDBJ databases">
        <title>Complete sequence of Pelobacter carbinolicus DSM 2380.</title>
        <authorList>
            <person name="Copeland A."/>
            <person name="Lucas S."/>
            <person name="Lapidus A."/>
            <person name="Barry K."/>
            <person name="Detter J.C."/>
            <person name="Glavina T."/>
            <person name="Hammon N."/>
            <person name="Israni S."/>
            <person name="Pitluck S."/>
            <person name="Chertkov O."/>
            <person name="Schmutz J."/>
            <person name="Larimer F."/>
            <person name="Land M."/>
            <person name="Kyrpides N."/>
            <person name="Ivanova N."/>
            <person name="Richardson P."/>
        </authorList>
    </citation>
    <scope>NUCLEOTIDE SEQUENCE [LARGE SCALE GENOMIC DNA]</scope>
    <source>
        <strain evidence="7">DSM 2380 / NBRC 103641 / GraBd1</strain>
    </source>
</reference>
<evidence type="ECO:0000256" key="2">
    <source>
        <dbReference type="ARBA" id="ARBA00022679"/>
    </source>
</evidence>
<keyword evidence="7" id="KW-1185">Reference proteome</keyword>
<evidence type="ECO:0000256" key="4">
    <source>
        <dbReference type="SAM" id="Phobius"/>
    </source>
</evidence>
<sequence>MTNILRYLWFLCIVRPVVLFAMGVHILHRERLLNHAPAIIVANHNSHLDAMVLISLFPLKRFHKVRPVAAADYFLRNRWLAWFALNIIGIIPLRRHRQTPATDPLAGCSRALEQGDILILFPEGSRGEPERLTAFRTGIAHLAKRFPSVPIIPVFMQGLGKALPRGEWIPVPVTCDVVVGEPLYWTGARRVFMEDLENRMNVLAEQVRRPVLE</sequence>
<dbReference type="SUPFAM" id="SSF69593">
    <property type="entry name" value="Glycerol-3-phosphate (1)-acyltransferase"/>
    <property type="match status" value="1"/>
</dbReference>
<dbReference type="RefSeq" id="WP_011342559.1">
    <property type="nucleotide sequence ID" value="NC_007498.2"/>
</dbReference>
<feature type="domain" description="Phospholipid/glycerol acyltransferase" evidence="5">
    <location>
        <begin position="38"/>
        <end position="159"/>
    </location>
</feature>
<reference evidence="6 7" key="2">
    <citation type="journal article" date="2012" name="BMC Genomics">
        <title>The genome of Pelobacter carbinolicus reveals surprising metabolic capabilities and physiological features.</title>
        <authorList>
            <person name="Aklujkar M."/>
            <person name="Haveman S.A."/>
            <person name="Didonato R.Jr."/>
            <person name="Chertkov O."/>
            <person name="Han C.S."/>
            <person name="Land M.L."/>
            <person name="Brown P."/>
            <person name="Lovley D.R."/>
        </authorList>
    </citation>
    <scope>NUCLEOTIDE SEQUENCE [LARGE SCALE GENOMIC DNA]</scope>
    <source>
        <strain evidence="7">DSM 2380 / NBRC 103641 / GraBd1</strain>
    </source>
</reference>
<dbReference type="Pfam" id="PF01553">
    <property type="entry name" value="Acyltransferase"/>
    <property type="match status" value="1"/>
</dbReference>
<feature type="transmembrane region" description="Helical" evidence="4">
    <location>
        <begin position="6"/>
        <end position="27"/>
    </location>
</feature>
<dbReference type="InterPro" id="IPR002123">
    <property type="entry name" value="Plipid/glycerol_acylTrfase"/>
</dbReference>
<dbReference type="eggNOG" id="COG0204">
    <property type="taxonomic scope" value="Bacteria"/>
</dbReference>
<keyword evidence="4" id="KW-0472">Membrane</keyword>
<dbReference type="OrthoDB" id="9808424at2"/>
<keyword evidence="3 6" id="KW-0012">Acyltransferase</keyword>
<dbReference type="KEGG" id="pca:Pcar_2779"/>
<dbReference type="EMBL" id="CP000142">
    <property type="protein sequence ID" value="ABA90014.1"/>
    <property type="molecule type" value="Genomic_DNA"/>
</dbReference>
<name>Q3A0U3_SYNC1</name>
<evidence type="ECO:0000256" key="3">
    <source>
        <dbReference type="ARBA" id="ARBA00023315"/>
    </source>
</evidence>
<accession>Q3A0U3</accession>
<keyword evidence="4" id="KW-0812">Transmembrane</keyword>
<dbReference type="CDD" id="cd07989">
    <property type="entry name" value="LPLAT_AGPAT-like"/>
    <property type="match status" value="1"/>
</dbReference>
<dbReference type="PANTHER" id="PTHR10434">
    <property type="entry name" value="1-ACYL-SN-GLYCEROL-3-PHOSPHATE ACYLTRANSFERASE"/>
    <property type="match status" value="1"/>
</dbReference>
<dbReference type="Proteomes" id="UP000002534">
    <property type="component" value="Chromosome"/>
</dbReference>
<dbReference type="GO" id="GO:0006654">
    <property type="term" value="P:phosphatidic acid biosynthetic process"/>
    <property type="evidence" value="ECO:0007669"/>
    <property type="project" value="TreeGrafter"/>
</dbReference>
<keyword evidence="2 6" id="KW-0808">Transferase</keyword>
<evidence type="ECO:0000256" key="1">
    <source>
        <dbReference type="ARBA" id="ARBA00005189"/>
    </source>
</evidence>
<keyword evidence="4" id="KW-1133">Transmembrane helix</keyword>
<evidence type="ECO:0000313" key="7">
    <source>
        <dbReference type="Proteomes" id="UP000002534"/>
    </source>
</evidence>
<dbReference type="STRING" id="338963.Pcar_2779"/>
<proteinExistence type="predicted"/>
<organism evidence="6 7">
    <name type="scientific">Syntrophotalea carbinolica (strain DSM 2380 / NBRC 103641 / GraBd1)</name>
    <name type="common">Pelobacter carbinolicus</name>
    <dbReference type="NCBI Taxonomy" id="338963"/>
    <lineage>
        <taxon>Bacteria</taxon>
        <taxon>Pseudomonadati</taxon>
        <taxon>Thermodesulfobacteriota</taxon>
        <taxon>Desulfuromonadia</taxon>
        <taxon>Desulfuromonadales</taxon>
        <taxon>Syntrophotaleaceae</taxon>
        <taxon>Syntrophotalea</taxon>
    </lineage>
</organism>
<comment type="pathway">
    <text evidence="1">Lipid metabolism.</text>
</comment>
<dbReference type="SMART" id="SM00563">
    <property type="entry name" value="PlsC"/>
    <property type="match status" value="1"/>
</dbReference>
<evidence type="ECO:0000259" key="5">
    <source>
        <dbReference type="SMART" id="SM00563"/>
    </source>
</evidence>
<dbReference type="GO" id="GO:0003841">
    <property type="term" value="F:1-acylglycerol-3-phosphate O-acyltransferase activity"/>
    <property type="evidence" value="ECO:0007669"/>
    <property type="project" value="TreeGrafter"/>
</dbReference>
<evidence type="ECO:0000313" key="6">
    <source>
        <dbReference type="EMBL" id="ABA90014.1"/>
    </source>
</evidence>
<protein>
    <submittedName>
        <fullName evidence="6">[acyl-]glycerolphosphate acyltransferase</fullName>
    </submittedName>
</protein>
<dbReference type="HOGENOM" id="CLU_027938_8_0_7"/>
<dbReference type="AlphaFoldDB" id="Q3A0U3"/>
<gene>
    <name evidence="6" type="ordered locus">Pcar_2779</name>
</gene>